<dbReference type="InterPro" id="IPR001210">
    <property type="entry name" value="Ribosomal_eS17"/>
</dbReference>
<dbReference type="EMBL" id="DRZI01000330">
    <property type="protein sequence ID" value="HHP82512.1"/>
    <property type="molecule type" value="Genomic_DNA"/>
</dbReference>
<keyword evidence="2 4" id="KW-0689">Ribosomal protein</keyword>
<comment type="caution">
    <text evidence="5">The sequence shown here is derived from an EMBL/GenBank/DDBJ whole genome shotgun (WGS) entry which is preliminary data.</text>
</comment>
<dbReference type="HAMAP" id="MF_00511">
    <property type="entry name" value="Ribosomal_eS17"/>
    <property type="match status" value="1"/>
</dbReference>
<proteinExistence type="inferred from homology"/>
<dbReference type="PANTHER" id="PTHR10732">
    <property type="entry name" value="40S RIBOSOMAL PROTEIN S17"/>
    <property type="match status" value="1"/>
</dbReference>
<dbReference type="GO" id="GO:0003735">
    <property type="term" value="F:structural constituent of ribosome"/>
    <property type="evidence" value="ECO:0007669"/>
    <property type="project" value="InterPro"/>
</dbReference>
<dbReference type="SUPFAM" id="SSF116820">
    <property type="entry name" value="Rps17e-like"/>
    <property type="match status" value="1"/>
</dbReference>
<evidence type="ECO:0000313" key="5">
    <source>
        <dbReference type="EMBL" id="HHP82512.1"/>
    </source>
</evidence>
<dbReference type="GO" id="GO:1990904">
    <property type="term" value="C:ribonucleoprotein complex"/>
    <property type="evidence" value="ECO:0007669"/>
    <property type="project" value="UniProtKB-KW"/>
</dbReference>
<comment type="similarity">
    <text evidence="1 4">Belongs to the eukaryotic ribosomal protein eS17 family.</text>
</comment>
<evidence type="ECO:0000256" key="4">
    <source>
        <dbReference type="HAMAP-Rule" id="MF_00511"/>
    </source>
</evidence>
<dbReference type="InterPro" id="IPR036401">
    <property type="entry name" value="Ribosomal_eS17_sf"/>
</dbReference>
<dbReference type="PANTHER" id="PTHR10732:SF0">
    <property type="entry name" value="40S RIBOSOMAL PROTEIN S17"/>
    <property type="match status" value="1"/>
</dbReference>
<accession>A0A7C5TGM4</accession>
<evidence type="ECO:0000256" key="3">
    <source>
        <dbReference type="ARBA" id="ARBA00023274"/>
    </source>
</evidence>
<evidence type="ECO:0000256" key="2">
    <source>
        <dbReference type="ARBA" id="ARBA00022980"/>
    </source>
</evidence>
<sequence>MGKVRIGLVKRTARRLISSYPNIFTEDFQNNKELVKKFVVVNSKKIRNQIAGYITQLVKIQKRGVGEKGQEEV</sequence>
<protein>
    <recommendedName>
        <fullName evidence="4">Small ribosomal subunit protein eS17</fullName>
    </recommendedName>
</protein>
<dbReference type="GO" id="GO:0005840">
    <property type="term" value="C:ribosome"/>
    <property type="evidence" value="ECO:0007669"/>
    <property type="project" value="UniProtKB-KW"/>
</dbReference>
<dbReference type="Pfam" id="PF00833">
    <property type="entry name" value="Ribosomal_S17e"/>
    <property type="match status" value="1"/>
</dbReference>
<dbReference type="NCBIfam" id="NF002242">
    <property type="entry name" value="PRK01151.1"/>
    <property type="match status" value="1"/>
</dbReference>
<reference evidence="5" key="1">
    <citation type="journal article" date="2020" name="mSystems">
        <title>Genome- and Community-Level Interaction Insights into Carbon Utilization and Element Cycling Functions of Hydrothermarchaeota in Hydrothermal Sediment.</title>
        <authorList>
            <person name="Zhou Z."/>
            <person name="Liu Y."/>
            <person name="Xu W."/>
            <person name="Pan J."/>
            <person name="Luo Z.H."/>
            <person name="Li M."/>
        </authorList>
    </citation>
    <scope>NUCLEOTIDE SEQUENCE [LARGE SCALE GENOMIC DNA]</scope>
    <source>
        <strain evidence="6">SpSt-1</strain>
        <strain evidence="5">SpSt-1121</strain>
    </source>
</reference>
<gene>
    <name evidence="4" type="primary">rps17e</name>
    <name evidence="6" type="ORF">ENL47_08715</name>
    <name evidence="5" type="ORF">ENM84_07605</name>
</gene>
<organism evidence="5">
    <name type="scientific">Ignisphaera aggregans</name>
    <dbReference type="NCBI Taxonomy" id="334771"/>
    <lineage>
        <taxon>Archaea</taxon>
        <taxon>Thermoproteota</taxon>
        <taxon>Thermoprotei</taxon>
        <taxon>Desulfurococcales</taxon>
        <taxon>Desulfurococcaceae</taxon>
        <taxon>Ignisphaera</taxon>
    </lineage>
</organism>
<name>A0A7C5TGM4_9CREN</name>
<keyword evidence="3 4" id="KW-0687">Ribonucleoprotein</keyword>
<dbReference type="GO" id="GO:0006412">
    <property type="term" value="P:translation"/>
    <property type="evidence" value="ECO:0007669"/>
    <property type="project" value="UniProtKB-UniRule"/>
</dbReference>
<dbReference type="Gene3D" id="1.10.60.20">
    <property type="entry name" value="Ribosomal protein S17e-like"/>
    <property type="match status" value="1"/>
</dbReference>
<evidence type="ECO:0000256" key="1">
    <source>
        <dbReference type="ARBA" id="ARBA00010444"/>
    </source>
</evidence>
<dbReference type="AlphaFoldDB" id="A0A7C5TGM4"/>
<dbReference type="EMBL" id="DRUB01000174">
    <property type="protein sequence ID" value="HHR96860.1"/>
    <property type="molecule type" value="Genomic_DNA"/>
</dbReference>
<evidence type="ECO:0000313" key="6">
    <source>
        <dbReference type="EMBL" id="HHR96860.1"/>
    </source>
</evidence>